<name>A0A6B9SUL8_9CAUD</name>
<sequence length="175" mass="19032">MRGFRCCACWREVLVRFRCEFYVHLNLVRSCETPSDPTRCPLPPWVPLAADRGLSRPRGSCGILAALATRAACAVCAASVRLALCLAAVRVACESVRVLAASVSFRLHPRNPRRVSRCASLILSHPVRPVCFRAVPRFLCVNASQSSGLRCACQVLSVPRGVALCLAALYRVSGH</sequence>
<keyword evidence="2" id="KW-1185">Reference proteome</keyword>
<evidence type="ECO:0000313" key="1">
    <source>
        <dbReference type="EMBL" id="QHJ75334.1"/>
    </source>
</evidence>
<dbReference type="Proteomes" id="UP000464416">
    <property type="component" value="Segment"/>
</dbReference>
<evidence type="ECO:0000313" key="2">
    <source>
        <dbReference type="Proteomes" id="UP000464416"/>
    </source>
</evidence>
<dbReference type="EMBL" id="MN844877">
    <property type="protein sequence ID" value="QHJ75334.1"/>
    <property type="molecule type" value="Genomic_DNA"/>
</dbReference>
<proteinExistence type="predicted"/>
<accession>A0A6B9SUL8</accession>
<reference evidence="1 2" key="1">
    <citation type="submission" date="2019-12" db="EMBL/GenBank/DDBJ databases">
        <title>The first sequenced Sphaerotilus natans bacteriophage genome is one of a kind - characterization and potential to control this filamentous bacterium in WWTP.</title>
        <authorList>
            <person name="Ferreira R."/>
            <person name="Amado R."/>
            <person name="Padrao J."/>
            <person name="Ferreira V."/>
            <person name="Dias N.M."/>
            <person name="Melo L.D.R."/>
            <person name="Azeredo J."/>
            <person name="Santos S.B."/>
            <person name="Nicolau A."/>
        </authorList>
    </citation>
    <scope>NUCLEOTIDE SEQUENCE [LARGE SCALE GENOMIC DNA]</scope>
</reference>
<gene>
    <name evidence="1" type="ORF">SnaR1_gp50</name>
</gene>
<organism evidence="1 2">
    <name type="scientific">Sphaerotilus phage vB_SnaP-R1</name>
    <dbReference type="NCBI Taxonomy" id="2696336"/>
    <lineage>
        <taxon>Viruses</taxon>
        <taxon>Duplodnaviria</taxon>
        <taxon>Heunggongvirae</taxon>
        <taxon>Uroviricota</taxon>
        <taxon>Caudoviricetes</taxon>
        <taxon>Autographivirales</taxon>
        <taxon>Autoscriptoviridae</taxon>
        <taxon>Natansvirus</taxon>
        <taxon>Natansvirus SnaPR1</taxon>
    </lineage>
</organism>
<protein>
    <submittedName>
        <fullName evidence="1">Uncharacterized protein</fullName>
    </submittedName>
</protein>